<evidence type="ECO:0000256" key="5">
    <source>
        <dbReference type="SAM" id="Phobius"/>
    </source>
</evidence>
<evidence type="ECO:0000256" key="3">
    <source>
        <dbReference type="ARBA" id="ARBA00022989"/>
    </source>
</evidence>
<sequence length="669" mass="76105">MSGSKRAAAWAEFTQKKLPSIRAKWTAALPTILVSLTLLFSIWGIFGVRYVVMTSFLTLVFRTRHRQDFRPRELVRTAVMMAAVCLAAFAAGRGLWWALALNLVVPFVLVYLLSSKFSPKAYFVYGMEFVFLQLMPITPAQLPVQLAVLAYGLTVVTAALWIHAKIIHRRRHFGTVRKGMDNLCTQLEKLARGEDVSAEHAALPSMMIHMTQVIYGSRGYTYLANGYGKVNYLFMLLFQRFYYFTDHFVPRGWQPGEEDAAWLLQLAELFRRAERELNGPEHPELRRRLNQLRAGPGLSDGQQNEAMGEILRVFGAALETLEQVHPARPLKDWKLPGDQNKVKGVRYAFGLDQFTTRFAVRLSAVLCLGFGFVWLTGLEHAYWYPMTAFLMLMPYAEESRMKIGNRILGTLGGAVVSILLMSLFHTMPQYIAIMAVMTCFMYYVPVTSWTMTVYSTCYGMTLAQLRLGLMESVELRLAYVALAALTAALANRFLLPNTAGREFRKSVEELFELDLSLLGQVREYCRTGSQDLNQMRDRLVRSHLVENEIKSSLKGMSQAEQEFYSQMLPMNRQLVSELEQINAYLRSRPQLLGTGHSRMAAEVLDNLEDAILRIKLSYTKNELVPFFDTGRSPQAFDRLEESLYFNTLAVNCLQTLRQMNELLESKASG</sequence>
<comment type="subcellular location">
    <subcellularLocation>
        <location evidence="1">Membrane</location>
        <topology evidence="1">Multi-pass membrane protein</topology>
    </subcellularLocation>
</comment>
<organism evidence="7 8">
    <name type="scientific">Allofournierella massiliensis</name>
    <dbReference type="NCBI Taxonomy" id="1650663"/>
    <lineage>
        <taxon>Bacteria</taxon>
        <taxon>Bacillati</taxon>
        <taxon>Bacillota</taxon>
        <taxon>Clostridia</taxon>
        <taxon>Eubacteriales</taxon>
        <taxon>Oscillospiraceae</taxon>
        <taxon>Allofournierella</taxon>
    </lineage>
</organism>
<evidence type="ECO:0000313" key="8">
    <source>
        <dbReference type="Proteomes" id="UP001529380"/>
    </source>
</evidence>
<feature type="transmembrane region" description="Helical" evidence="5">
    <location>
        <begin position="475"/>
        <end position="495"/>
    </location>
</feature>
<comment type="caution">
    <text evidence="7">The sequence shown here is derived from an EMBL/GenBank/DDBJ whole genome shotgun (WGS) entry which is preliminary data.</text>
</comment>
<evidence type="ECO:0000313" key="7">
    <source>
        <dbReference type="EMBL" id="MDM8201112.1"/>
    </source>
</evidence>
<evidence type="ECO:0000256" key="2">
    <source>
        <dbReference type="ARBA" id="ARBA00022692"/>
    </source>
</evidence>
<protein>
    <submittedName>
        <fullName evidence="7">FUSC family protein</fullName>
    </submittedName>
</protein>
<accession>A0ABT7UQF7</accession>
<keyword evidence="3 5" id="KW-1133">Transmembrane helix</keyword>
<keyword evidence="8" id="KW-1185">Reference proteome</keyword>
<dbReference type="InterPro" id="IPR049453">
    <property type="entry name" value="Memb_transporter_dom"/>
</dbReference>
<keyword evidence="2 5" id="KW-0812">Transmembrane</keyword>
<feature type="domain" description="Integral membrane bound transporter" evidence="6">
    <location>
        <begin position="370"/>
        <end position="489"/>
    </location>
</feature>
<evidence type="ECO:0000259" key="6">
    <source>
        <dbReference type="Pfam" id="PF13515"/>
    </source>
</evidence>
<name>A0ABT7UQF7_9FIRM</name>
<reference evidence="8" key="1">
    <citation type="submission" date="2023-06" db="EMBL/GenBank/DDBJ databases">
        <title>Identification and characterization of horizontal gene transfer across gut microbiota members of farm animals based on homology search.</title>
        <authorList>
            <person name="Zeman M."/>
            <person name="Kubasova T."/>
            <person name="Jahodarova E."/>
            <person name="Nykrynova M."/>
            <person name="Rychlik I."/>
        </authorList>
    </citation>
    <scope>NUCLEOTIDE SEQUENCE [LARGE SCALE GENOMIC DNA]</scope>
    <source>
        <strain evidence="8">ET340</strain>
    </source>
</reference>
<feature type="transmembrane region" description="Helical" evidence="5">
    <location>
        <begin position="73"/>
        <end position="90"/>
    </location>
</feature>
<dbReference type="Proteomes" id="UP001529380">
    <property type="component" value="Unassembled WGS sequence"/>
</dbReference>
<feature type="transmembrane region" description="Helical" evidence="5">
    <location>
        <begin position="27"/>
        <end position="52"/>
    </location>
</feature>
<evidence type="ECO:0000256" key="4">
    <source>
        <dbReference type="ARBA" id="ARBA00023136"/>
    </source>
</evidence>
<keyword evidence="4 5" id="KW-0472">Membrane</keyword>
<feature type="transmembrane region" description="Helical" evidence="5">
    <location>
        <begin position="403"/>
        <end position="424"/>
    </location>
</feature>
<dbReference type="EMBL" id="JAUDCL010000011">
    <property type="protein sequence ID" value="MDM8201112.1"/>
    <property type="molecule type" value="Genomic_DNA"/>
</dbReference>
<proteinExistence type="predicted"/>
<reference evidence="7 8" key="2">
    <citation type="submission" date="2023-06" db="EMBL/GenBank/DDBJ databases">
        <title>Identification and characterization of horizontal gene transfer across gut microbiota members of farm animals based on homology search.</title>
        <authorList>
            <person name="Schwarzerova J."/>
            <person name="Nykrynova M."/>
            <person name="Jureckova K."/>
            <person name="Cejkova D."/>
            <person name="Rychlik I."/>
        </authorList>
    </citation>
    <scope>NUCLEOTIDE SEQUENCE [LARGE SCALE GENOMIC DNA]</scope>
    <source>
        <strain evidence="7 8">ET340</strain>
    </source>
</reference>
<feature type="transmembrane region" description="Helical" evidence="5">
    <location>
        <begin position="144"/>
        <end position="162"/>
    </location>
</feature>
<reference evidence="7 8" key="3">
    <citation type="submission" date="2023-06" db="EMBL/GenBank/DDBJ databases">
        <authorList>
            <person name="Zeman M."/>
            <person name="Kubasova T."/>
            <person name="Jahodarova E."/>
            <person name="Nykrynova M."/>
            <person name="Rychlik I."/>
        </authorList>
    </citation>
    <scope>NUCLEOTIDE SEQUENCE [LARGE SCALE GENOMIC DNA]</scope>
    <source>
        <strain evidence="7 8">ET340</strain>
    </source>
</reference>
<evidence type="ECO:0000256" key="1">
    <source>
        <dbReference type="ARBA" id="ARBA00004141"/>
    </source>
</evidence>
<dbReference type="Pfam" id="PF13515">
    <property type="entry name" value="FUSC_2"/>
    <property type="match status" value="1"/>
</dbReference>
<feature type="transmembrane region" description="Helical" evidence="5">
    <location>
        <begin position="121"/>
        <end position="138"/>
    </location>
</feature>
<feature type="transmembrane region" description="Helical" evidence="5">
    <location>
        <begin position="430"/>
        <end position="454"/>
    </location>
</feature>
<feature type="transmembrane region" description="Helical" evidence="5">
    <location>
        <begin position="96"/>
        <end position="114"/>
    </location>
</feature>
<feature type="transmembrane region" description="Helical" evidence="5">
    <location>
        <begin position="358"/>
        <end position="375"/>
    </location>
</feature>
<dbReference type="RefSeq" id="WP_289599715.1">
    <property type="nucleotide sequence ID" value="NZ_JAUDCL010000011.1"/>
</dbReference>
<gene>
    <name evidence="7" type="ORF">QUW08_07380</name>
</gene>